<evidence type="ECO:0000256" key="1">
    <source>
        <dbReference type="SAM" id="MobiDB-lite"/>
    </source>
</evidence>
<keyword evidence="3" id="KW-1185">Reference proteome</keyword>
<proteinExistence type="predicted"/>
<name>A0ABQ9WXZ0_9EUKA</name>
<comment type="caution">
    <text evidence="2">The sequence shown here is derived from an EMBL/GenBank/DDBJ whole genome shotgun (WGS) entry which is preliminary data.</text>
</comment>
<feature type="region of interest" description="Disordered" evidence="1">
    <location>
        <begin position="347"/>
        <end position="376"/>
    </location>
</feature>
<feature type="region of interest" description="Disordered" evidence="1">
    <location>
        <begin position="968"/>
        <end position="987"/>
    </location>
</feature>
<feature type="compositionally biased region" description="Basic and acidic residues" evidence="1">
    <location>
        <begin position="975"/>
        <end position="987"/>
    </location>
</feature>
<gene>
    <name evidence="2" type="ORF">BLNAU_20688</name>
</gene>
<evidence type="ECO:0000313" key="3">
    <source>
        <dbReference type="Proteomes" id="UP001281761"/>
    </source>
</evidence>
<dbReference type="EMBL" id="JARBJD010000301">
    <property type="protein sequence ID" value="KAK2944386.1"/>
    <property type="molecule type" value="Genomic_DNA"/>
</dbReference>
<feature type="compositionally biased region" description="Polar residues" evidence="1">
    <location>
        <begin position="354"/>
        <end position="372"/>
    </location>
</feature>
<sequence length="987" mass="112312">MCKLYTCISQYPPQQVHQPPDTLPSDGAHSFPAELPADPEIIRNEHPSAPPLTNENIRIDTFSTIVIAPPSSPQNQSTAGSLSSDISMFSKFFLRIFRILTHRHRLLLPLDPKHEDIVFAHIMVTLVEHFVASGDLILPDSSPTDLLPVFTEFFRTFFKKRNRKSNPFLIHNLASSFAQVVLRRDIRNIFRFSDHSFLRGDAVESSEQLLDAVKKVKETLSLEKVQTAFFDWKEWVKMLETIEKDATQTTDHSILQSRCLRATLLSLQKKHQLRANPTQNEKNRFADSCRLPTTTTTDTPLISSAINPFTNLPIYLPLSIDPRSSSTDTSLHSSTINPFTNLPIYLPPSIDPRPSSTDNSLHSSTISTQTALPSSQFSSDPQPFIFEQAIFQTNPVVRQSRQFLLAIHYLLTRPLPTSFPWIIRPSFKSESEQDTDFQPDHQSVDLNEKFHTSLFDDTDDAKVVAALRRCCAVVKATQTTKCIANVNTFRNFLIAGLHSSNPVIQYECHNLFFEISYFFPKFDDPRQSRFSSLRMAFRDGTFWEKMTLLWLWFRWLQFRAKNGDQRYVNESDFDFSGFLATDLSDVRLFYLACNFVGAILLDKAVSMSIEWQMDFVHQFERRNRMLSRISSDPMLFSKQDQSALYLTPLATMLGSFLSVYCGCDFPPALTDIVATDSDPTLHRMLSNFVNPIFFLSHSSIDPKHRRSFFPMDLMFERFLRSDPDTLVKGWINVSECTSRKFLFTPYVGLHSLLLRSPKLNLDLQALLILVVMFFIKLSGQESTQSDISQLFWSDLAAFGACSSLAKVFKMLYPFDSNPEQAELSFLSDVGNQVVSLHWLNFPSHIDSPLLCHLPSLAGAQRGILQTLSSHSGIPSLLPLRNQPDWNSISTMISKGMSPNEAIRVLSQCVRYFASLGPYLLMSIFRNLLSPLPGDTSIAIEFFLRLVSVTSDDVRMKLVIVPRPSRTCSSSRTKGRQFEEHTIIPRSK</sequence>
<organism evidence="2 3">
    <name type="scientific">Blattamonas nauphoetae</name>
    <dbReference type="NCBI Taxonomy" id="2049346"/>
    <lineage>
        <taxon>Eukaryota</taxon>
        <taxon>Metamonada</taxon>
        <taxon>Preaxostyla</taxon>
        <taxon>Oxymonadida</taxon>
        <taxon>Blattamonas</taxon>
    </lineage>
</organism>
<accession>A0ABQ9WXZ0</accession>
<reference evidence="2 3" key="1">
    <citation type="journal article" date="2022" name="bioRxiv">
        <title>Genomics of Preaxostyla Flagellates Illuminates Evolutionary Transitions and the Path Towards Mitochondrial Loss.</title>
        <authorList>
            <person name="Novak L.V.F."/>
            <person name="Treitli S.C."/>
            <person name="Pyrih J."/>
            <person name="Halakuc P."/>
            <person name="Pipaliya S.V."/>
            <person name="Vacek V."/>
            <person name="Brzon O."/>
            <person name="Soukal P."/>
            <person name="Eme L."/>
            <person name="Dacks J.B."/>
            <person name="Karnkowska A."/>
            <person name="Elias M."/>
            <person name="Hampl V."/>
        </authorList>
    </citation>
    <scope>NUCLEOTIDE SEQUENCE [LARGE SCALE GENOMIC DNA]</scope>
    <source>
        <strain evidence="2">NAU3</strain>
        <tissue evidence="2">Gut</tissue>
    </source>
</reference>
<protein>
    <submittedName>
        <fullName evidence="2">Uncharacterized protein</fullName>
    </submittedName>
</protein>
<evidence type="ECO:0000313" key="2">
    <source>
        <dbReference type="EMBL" id="KAK2944386.1"/>
    </source>
</evidence>
<dbReference type="Proteomes" id="UP001281761">
    <property type="component" value="Unassembled WGS sequence"/>
</dbReference>